<dbReference type="STRING" id="583355.Caka_3083"/>
<feature type="compositionally biased region" description="Polar residues" evidence="1">
    <location>
        <begin position="35"/>
        <end position="47"/>
    </location>
</feature>
<evidence type="ECO:0000313" key="2">
    <source>
        <dbReference type="EMBL" id="ADE56096.1"/>
    </source>
</evidence>
<dbReference type="KEGG" id="caa:Caka_3083"/>
<accession>D5EI56</accession>
<dbReference type="Proteomes" id="UP000000925">
    <property type="component" value="Chromosome"/>
</dbReference>
<dbReference type="HOGENOM" id="CLU_3024359_0_0_0"/>
<protein>
    <submittedName>
        <fullName evidence="2">Uncharacterized protein</fullName>
    </submittedName>
</protein>
<dbReference type="AlphaFoldDB" id="D5EI56"/>
<sequence length="55" mass="6119">MRIIGNYPPELCREYAKALRAAGIKCREVQQLTNDLSLSTTPRNSSELGEVQSLP</sequence>
<organism evidence="2 3">
    <name type="scientific">Coraliomargarita akajimensis (strain DSM 45221 / IAM 15411 / JCM 23193 / KCTC 12865 / 04OKA010-24)</name>
    <dbReference type="NCBI Taxonomy" id="583355"/>
    <lineage>
        <taxon>Bacteria</taxon>
        <taxon>Pseudomonadati</taxon>
        <taxon>Verrucomicrobiota</taxon>
        <taxon>Opitutia</taxon>
        <taxon>Puniceicoccales</taxon>
        <taxon>Coraliomargaritaceae</taxon>
        <taxon>Coraliomargarita</taxon>
    </lineage>
</organism>
<evidence type="ECO:0000313" key="3">
    <source>
        <dbReference type="Proteomes" id="UP000000925"/>
    </source>
</evidence>
<gene>
    <name evidence="2" type="ordered locus">Caka_3083</name>
</gene>
<evidence type="ECO:0000256" key="1">
    <source>
        <dbReference type="SAM" id="MobiDB-lite"/>
    </source>
</evidence>
<proteinExistence type="predicted"/>
<reference evidence="2 3" key="1">
    <citation type="journal article" date="2010" name="Stand. Genomic Sci.">
        <title>Complete genome sequence of Coraliomargarita akajimensis type strain (04OKA010-24).</title>
        <authorList>
            <person name="Mavromatis K."/>
            <person name="Abt B."/>
            <person name="Brambilla E."/>
            <person name="Lapidus A."/>
            <person name="Copeland A."/>
            <person name="Deshpande S."/>
            <person name="Nolan M."/>
            <person name="Lucas S."/>
            <person name="Tice H."/>
            <person name="Cheng J.F."/>
            <person name="Han C."/>
            <person name="Detter J.C."/>
            <person name="Woyke T."/>
            <person name="Goodwin L."/>
            <person name="Pitluck S."/>
            <person name="Held B."/>
            <person name="Brettin T."/>
            <person name="Tapia R."/>
            <person name="Ivanova N."/>
            <person name="Mikhailova N."/>
            <person name="Pati A."/>
            <person name="Liolios K."/>
            <person name="Chen A."/>
            <person name="Palaniappan K."/>
            <person name="Land M."/>
            <person name="Hauser L."/>
            <person name="Chang Y.J."/>
            <person name="Jeffries C.D."/>
            <person name="Rohde M."/>
            <person name="Goker M."/>
            <person name="Bristow J."/>
            <person name="Eisen J.A."/>
            <person name="Markowitz V."/>
            <person name="Hugenholtz P."/>
            <person name="Klenk H.P."/>
            <person name="Kyrpides N.C."/>
        </authorList>
    </citation>
    <scope>NUCLEOTIDE SEQUENCE [LARGE SCALE GENOMIC DNA]</scope>
    <source>
        <strain evidence="3">DSM 45221 / IAM 15411 / JCM 23193 / KCTC 12865</strain>
    </source>
</reference>
<dbReference type="EMBL" id="CP001998">
    <property type="protein sequence ID" value="ADE56096.1"/>
    <property type="molecule type" value="Genomic_DNA"/>
</dbReference>
<keyword evidence="3" id="KW-1185">Reference proteome</keyword>
<feature type="region of interest" description="Disordered" evidence="1">
    <location>
        <begin position="35"/>
        <end position="55"/>
    </location>
</feature>
<name>D5EI56_CORAD</name>